<protein>
    <submittedName>
        <fullName evidence="2">Uncharacterized protein</fullName>
    </submittedName>
</protein>
<comment type="caution">
    <text evidence="2">The sequence shown here is derived from an EMBL/GenBank/DDBJ whole genome shotgun (WGS) entry which is preliminary data.</text>
</comment>
<reference evidence="3" key="1">
    <citation type="submission" date="2023-07" db="EMBL/GenBank/DDBJ databases">
        <title>Conexibacter stalactiti sp. nov., isolated from stalactites in a lava cave and emended description of the genus Conexibacter.</title>
        <authorList>
            <person name="Lee S.D."/>
        </authorList>
    </citation>
    <scope>NUCLEOTIDE SEQUENCE [LARGE SCALE GENOMIC DNA]</scope>
    <source>
        <strain evidence="3">KCTC 39840</strain>
    </source>
</reference>
<feature type="chain" id="PRO_5047376428" evidence="1">
    <location>
        <begin position="31"/>
        <end position="450"/>
    </location>
</feature>
<evidence type="ECO:0000256" key="1">
    <source>
        <dbReference type="SAM" id="SignalP"/>
    </source>
</evidence>
<proteinExistence type="predicted"/>
<dbReference type="Proteomes" id="UP001284601">
    <property type="component" value="Unassembled WGS sequence"/>
</dbReference>
<organism evidence="2 3">
    <name type="scientific">Conexibacter stalactiti</name>
    <dbReference type="NCBI Taxonomy" id="1940611"/>
    <lineage>
        <taxon>Bacteria</taxon>
        <taxon>Bacillati</taxon>
        <taxon>Actinomycetota</taxon>
        <taxon>Thermoleophilia</taxon>
        <taxon>Solirubrobacterales</taxon>
        <taxon>Conexibacteraceae</taxon>
        <taxon>Conexibacter</taxon>
    </lineage>
</organism>
<feature type="signal peptide" evidence="1">
    <location>
        <begin position="1"/>
        <end position="30"/>
    </location>
</feature>
<gene>
    <name evidence="2" type="ORF">R7226_08280</name>
</gene>
<keyword evidence="1" id="KW-0732">Signal</keyword>
<name>A0ABU4HNP0_9ACTN</name>
<dbReference type="RefSeq" id="WP_318596600.1">
    <property type="nucleotide sequence ID" value="NZ_JAWSTH010000015.1"/>
</dbReference>
<sequence length="450" mass="48053">MRTFGAAKRAVAVGAAAVLAIGAGAAGAVAAPVVVQPPGQPVAEVVPSSLVADGERYAAWITLDRVLHVVDERDPDGSFEIAVPESCVEIDRGNPMAPGGQYLLTCARGSGFELRWNHLRLDLATRSWHELAAGRWDSPRIGVPWQRPQTIGSRWLELDTSDETTKLGDWRSGETIDVVGEATDAIDLGGDQPLRRMCAPLTRPLPADSRRWMPFAPTLYDGSTAVASHPGGRLSAQRCGEPRRTLLSDGYPDRVQLGSGLLTYTAYTNDDADVAFFAYLPSCRVRLGWAASFPTAAAHTAGVLWIEARREQNDYTRATARRLALPDVCAAIPVLTVATRGRATGRLRAAAWQAPAWGGAEVALLPRPGATPPRQGHAGQAVLLRSARAARRVSWRVDGGRARSARRVGRDGRRWRFTPQRSAAGREVTVTVAGAGAGGGSASFHFKLGA</sequence>
<keyword evidence="3" id="KW-1185">Reference proteome</keyword>
<evidence type="ECO:0000313" key="2">
    <source>
        <dbReference type="EMBL" id="MDW5594329.1"/>
    </source>
</evidence>
<evidence type="ECO:0000313" key="3">
    <source>
        <dbReference type="Proteomes" id="UP001284601"/>
    </source>
</evidence>
<accession>A0ABU4HNP0</accession>
<dbReference type="EMBL" id="JAWSTH010000015">
    <property type="protein sequence ID" value="MDW5594329.1"/>
    <property type="molecule type" value="Genomic_DNA"/>
</dbReference>